<evidence type="ECO:0000256" key="9">
    <source>
        <dbReference type="ARBA" id="ARBA00015933"/>
    </source>
</evidence>
<dbReference type="OrthoDB" id="10254258at2759"/>
<dbReference type="PANTHER" id="PTHR11845:SF13">
    <property type="entry name" value="5'-DEOXYNUCLEOTIDASE HDDC2"/>
    <property type="match status" value="1"/>
</dbReference>
<dbReference type="PANTHER" id="PTHR11845">
    <property type="entry name" value="5'-DEOXYNUCLEOTIDASE HDDC2"/>
    <property type="match status" value="1"/>
</dbReference>
<dbReference type="GO" id="GO:0009159">
    <property type="term" value="P:deoxyribonucleoside monophosphate catabolic process"/>
    <property type="evidence" value="ECO:0007669"/>
    <property type="project" value="UniProtKB-ARBA"/>
</dbReference>
<dbReference type="SMART" id="SM00471">
    <property type="entry name" value="HDc"/>
    <property type="match status" value="1"/>
</dbReference>
<dbReference type="EC" id="3.1.3.89" evidence="8"/>
<evidence type="ECO:0000256" key="11">
    <source>
        <dbReference type="ARBA" id="ARBA00022801"/>
    </source>
</evidence>
<keyword evidence="16" id="KW-1185">Reference proteome</keyword>
<evidence type="ECO:0000256" key="6">
    <source>
        <dbReference type="ARBA" id="ARBA00009999"/>
    </source>
</evidence>
<evidence type="ECO:0000256" key="1">
    <source>
        <dbReference type="ARBA" id="ARBA00001638"/>
    </source>
</evidence>
<evidence type="ECO:0000313" key="15">
    <source>
        <dbReference type="EMBL" id="CAH1399804.1"/>
    </source>
</evidence>
<organism evidence="15 16">
    <name type="scientific">Nezara viridula</name>
    <name type="common">Southern green stink bug</name>
    <name type="synonym">Cimex viridulus</name>
    <dbReference type="NCBI Taxonomy" id="85310"/>
    <lineage>
        <taxon>Eukaryota</taxon>
        <taxon>Metazoa</taxon>
        <taxon>Ecdysozoa</taxon>
        <taxon>Arthropoda</taxon>
        <taxon>Hexapoda</taxon>
        <taxon>Insecta</taxon>
        <taxon>Pterygota</taxon>
        <taxon>Neoptera</taxon>
        <taxon>Paraneoptera</taxon>
        <taxon>Hemiptera</taxon>
        <taxon>Heteroptera</taxon>
        <taxon>Panheteroptera</taxon>
        <taxon>Pentatomomorpha</taxon>
        <taxon>Pentatomoidea</taxon>
        <taxon>Pentatomidae</taxon>
        <taxon>Pentatominae</taxon>
        <taxon>Nezara</taxon>
    </lineage>
</organism>
<dbReference type="GO" id="GO:0002953">
    <property type="term" value="F:5'-deoxynucleotidase activity"/>
    <property type="evidence" value="ECO:0007669"/>
    <property type="project" value="UniProtKB-EC"/>
</dbReference>
<evidence type="ECO:0000256" key="5">
    <source>
        <dbReference type="ARBA" id="ARBA00004074"/>
    </source>
</evidence>
<keyword evidence="12" id="KW-0460">Magnesium</keyword>
<comment type="subunit">
    <text evidence="7">Homodimer.</text>
</comment>
<keyword evidence="11" id="KW-0378">Hydrolase</keyword>
<evidence type="ECO:0000256" key="8">
    <source>
        <dbReference type="ARBA" id="ARBA00012964"/>
    </source>
</evidence>
<dbReference type="Gene3D" id="1.10.3210.10">
    <property type="entry name" value="Hypothetical protein af1432"/>
    <property type="match status" value="1"/>
</dbReference>
<keyword evidence="10" id="KW-0479">Metal-binding</keyword>
<evidence type="ECO:0000256" key="4">
    <source>
        <dbReference type="ARBA" id="ARBA00001946"/>
    </source>
</evidence>
<evidence type="ECO:0000256" key="3">
    <source>
        <dbReference type="ARBA" id="ARBA00001941"/>
    </source>
</evidence>
<dbReference type="Proteomes" id="UP001152798">
    <property type="component" value="Chromosome 4"/>
</dbReference>
<comment type="similarity">
    <text evidence="6">Belongs to the HDDC2 family.</text>
</comment>
<sequence>MDLDISNKIKFLELVGKLKHLPRTGWVLRNVKDPETVAGHMYRMAMMMFLIEDNDIEKSRCMEMALVHDLAESIIGDYTPYCGISREEKYKKECEAMKEIGDLVGKNGDYINTLFLEFEEQKTKEAKLIKELDLFDMALQAYEYEKKEESPGRLQEFIDSTSNRFSHPLIIKLYTEMLKNRDKEISVVSK</sequence>
<dbReference type="Pfam" id="PF13023">
    <property type="entry name" value="HD_3"/>
    <property type="match status" value="1"/>
</dbReference>
<protein>
    <recommendedName>
        <fullName evidence="9">5'-deoxynucleotidase HDDC2</fullName>
        <ecNumber evidence="8">3.1.3.89</ecNumber>
    </recommendedName>
    <alternativeName>
        <fullName evidence="13">HD domain-containing protein 2</fullName>
    </alternativeName>
</protein>
<evidence type="ECO:0000259" key="14">
    <source>
        <dbReference type="SMART" id="SM00471"/>
    </source>
</evidence>
<name>A0A9P0MP51_NEZVI</name>
<gene>
    <name evidence="15" type="ORF">NEZAVI_LOCUS9179</name>
</gene>
<comment type="function">
    <text evidence="5">Catalyzes the dephosphorylation of the nucleoside 5'-monophosphates deoxyadenosine monophosphate (dAMP), deoxycytidine monophosphate (dCMP), deoxyguanosine monophosphate (dGMP) and deoxythymidine monophosphate (dTMP).</text>
</comment>
<proteinExistence type="inferred from homology"/>
<comment type="cofactor">
    <cofactor evidence="3">
        <name>Co(2+)</name>
        <dbReference type="ChEBI" id="CHEBI:48828"/>
    </cofactor>
</comment>
<evidence type="ECO:0000256" key="13">
    <source>
        <dbReference type="ARBA" id="ARBA00032735"/>
    </source>
</evidence>
<dbReference type="InterPro" id="IPR003607">
    <property type="entry name" value="HD/PDEase_dom"/>
</dbReference>
<accession>A0A9P0MP51</accession>
<comment type="catalytic activity">
    <reaction evidence="1">
        <text>a 2'-deoxyribonucleoside 5'-phosphate + H2O = a 2'-deoxyribonucleoside + phosphate</text>
        <dbReference type="Rhea" id="RHEA:36167"/>
        <dbReference type="ChEBI" id="CHEBI:15377"/>
        <dbReference type="ChEBI" id="CHEBI:18274"/>
        <dbReference type="ChEBI" id="CHEBI:43474"/>
        <dbReference type="ChEBI" id="CHEBI:65317"/>
        <dbReference type="EC" id="3.1.3.89"/>
    </reaction>
</comment>
<evidence type="ECO:0000256" key="7">
    <source>
        <dbReference type="ARBA" id="ARBA00011738"/>
    </source>
</evidence>
<evidence type="ECO:0000256" key="12">
    <source>
        <dbReference type="ARBA" id="ARBA00022842"/>
    </source>
</evidence>
<dbReference type="SUPFAM" id="SSF109604">
    <property type="entry name" value="HD-domain/PDEase-like"/>
    <property type="match status" value="1"/>
</dbReference>
<reference evidence="15" key="1">
    <citation type="submission" date="2022-01" db="EMBL/GenBank/DDBJ databases">
        <authorList>
            <person name="King R."/>
        </authorList>
    </citation>
    <scope>NUCLEOTIDE SEQUENCE</scope>
</reference>
<dbReference type="GO" id="GO:0046872">
    <property type="term" value="F:metal ion binding"/>
    <property type="evidence" value="ECO:0007669"/>
    <property type="project" value="UniProtKB-KW"/>
</dbReference>
<dbReference type="AlphaFoldDB" id="A0A9P0MP51"/>
<evidence type="ECO:0000256" key="2">
    <source>
        <dbReference type="ARBA" id="ARBA00001936"/>
    </source>
</evidence>
<dbReference type="InterPro" id="IPR006674">
    <property type="entry name" value="HD_domain"/>
</dbReference>
<evidence type="ECO:0000256" key="10">
    <source>
        <dbReference type="ARBA" id="ARBA00022723"/>
    </source>
</evidence>
<dbReference type="GO" id="GO:0005737">
    <property type="term" value="C:cytoplasm"/>
    <property type="evidence" value="ECO:0007669"/>
    <property type="project" value="TreeGrafter"/>
</dbReference>
<dbReference type="EMBL" id="OV725080">
    <property type="protein sequence ID" value="CAH1399804.1"/>
    <property type="molecule type" value="Genomic_DNA"/>
</dbReference>
<comment type="cofactor">
    <cofactor evidence="2">
        <name>Mn(2+)</name>
        <dbReference type="ChEBI" id="CHEBI:29035"/>
    </cofactor>
</comment>
<evidence type="ECO:0000313" key="16">
    <source>
        <dbReference type="Proteomes" id="UP001152798"/>
    </source>
</evidence>
<feature type="domain" description="HD/PDEase" evidence="14">
    <location>
        <begin position="33"/>
        <end position="147"/>
    </location>
</feature>
<dbReference type="FunFam" id="1.10.3210.10:FF:000011">
    <property type="entry name" value="HD domain-containing protein 2"/>
    <property type="match status" value="1"/>
</dbReference>
<dbReference type="InterPro" id="IPR039356">
    <property type="entry name" value="YfbR/HDDC2"/>
</dbReference>
<comment type="cofactor">
    <cofactor evidence="4">
        <name>Mg(2+)</name>
        <dbReference type="ChEBI" id="CHEBI:18420"/>
    </cofactor>
</comment>